<dbReference type="GO" id="GO:0016197">
    <property type="term" value="P:endosomal transport"/>
    <property type="evidence" value="ECO:0007669"/>
    <property type="project" value="TreeGrafter"/>
</dbReference>
<dbReference type="Pfam" id="PF00627">
    <property type="entry name" value="UBA"/>
    <property type="match status" value="1"/>
</dbReference>
<dbReference type="CDD" id="cd14270">
    <property type="entry name" value="UBA"/>
    <property type="match status" value="1"/>
</dbReference>
<feature type="domain" description="EH" evidence="4">
    <location>
        <begin position="289"/>
        <end position="378"/>
    </location>
</feature>
<dbReference type="GO" id="GO:0005509">
    <property type="term" value="F:calcium ion binding"/>
    <property type="evidence" value="ECO:0007669"/>
    <property type="project" value="InterPro"/>
</dbReference>
<evidence type="ECO:0000256" key="1">
    <source>
        <dbReference type="SAM" id="Coils"/>
    </source>
</evidence>
<dbReference type="SUPFAM" id="SSF47473">
    <property type="entry name" value="EF-hand"/>
    <property type="match status" value="3"/>
</dbReference>
<feature type="compositionally biased region" description="Polar residues" evidence="2">
    <location>
        <begin position="680"/>
        <end position="702"/>
    </location>
</feature>
<feature type="domain" description="EF-hand" evidence="5">
    <location>
        <begin position="322"/>
        <end position="357"/>
    </location>
</feature>
<dbReference type="InterPro" id="IPR002048">
    <property type="entry name" value="EF_hand_dom"/>
</dbReference>
<feature type="region of interest" description="Disordered" evidence="2">
    <location>
        <begin position="258"/>
        <end position="281"/>
    </location>
</feature>
<dbReference type="OrthoDB" id="524326at2759"/>
<comment type="caution">
    <text evidence="6">The sequence shown here is derived from an EMBL/GenBank/DDBJ whole genome shotgun (WGS) entry which is preliminary data.</text>
</comment>
<feature type="domain" description="EH" evidence="4">
    <location>
        <begin position="129"/>
        <end position="219"/>
    </location>
</feature>
<dbReference type="EMBL" id="JACGCI010000003">
    <property type="protein sequence ID" value="KAF6765030.1"/>
    <property type="molecule type" value="Genomic_DNA"/>
</dbReference>
<evidence type="ECO:0000256" key="2">
    <source>
        <dbReference type="SAM" id="MobiDB-lite"/>
    </source>
</evidence>
<feature type="compositionally biased region" description="Acidic residues" evidence="2">
    <location>
        <begin position="840"/>
        <end position="859"/>
    </location>
</feature>
<dbReference type="Gene3D" id="1.10.8.10">
    <property type="entry name" value="DNA helicase RuvA subunit, C-terminal domain"/>
    <property type="match status" value="1"/>
</dbReference>
<dbReference type="PANTHER" id="PTHR11216">
    <property type="entry name" value="EH DOMAIN"/>
    <property type="match status" value="1"/>
</dbReference>
<accession>A0A8H6IG55</accession>
<feature type="compositionally biased region" description="Polar residues" evidence="2">
    <location>
        <begin position="405"/>
        <end position="432"/>
    </location>
</feature>
<name>A0A8H6IG55_9AGAR</name>
<dbReference type="Pfam" id="PF12763">
    <property type="entry name" value="EH"/>
    <property type="match status" value="3"/>
</dbReference>
<dbReference type="PROSITE" id="PS50030">
    <property type="entry name" value="UBA"/>
    <property type="match status" value="1"/>
</dbReference>
<evidence type="ECO:0000313" key="6">
    <source>
        <dbReference type="EMBL" id="KAF6765030.1"/>
    </source>
</evidence>
<keyword evidence="7" id="KW-1185">Reference proteome</keyword>
<dbReference type="AlphaFoldDB" id="A0A8H6IG55"/>
<feature type="compositionally biased region" description="Low complexity" evidence="2">
    <location>
        <begin position="1010"/>
        <end position="1027"/>
    </location>
</feature>
<feature type="domain" description="UBA" evidence="3">
    <location>
        <begin position="1199"/>
        <end position="1241"/>
    </location>
</feature>
<feature type="domain" description="EH" evidence="4">
    <location>
        <begin position="11"/>
        <end position="96"/>
    </location>
</feature>
<gene>
    <name evidence="6" type="ORF">DFP72DRAFT_869856</name>
</gene>
<dbReference type="PROSITE" id="PS50222">
    <property type="entry name" value="EF_HAND_2"/>
    <property type="match status" value="1"/>
</dbReference>
<feature type="region of interest" description="Disordered" evidence="2">
    <location>
        <begin position="801"/>
        <end position="929"/>
    </location>
</feature>
<dbReference type="InterPro" id="IPR000261">
    <property type="entry name" value="EH_dom"/>
</dbReference>
<dbReference type="PROSITE" id="PS50031">
    <property type="entry name" value="EH"/>
    <property type="match status" value="3"/>
</dbReference>
<dbReference type="GO" id="GO:0006897">
    <property type="term" value="P:endocytosis"/>
    <property type="evidence" value="ECO:0007669"/>
    <property type="project" value="TreeGrafter"/>
</dbReference>
<evidence type="ECO:0000313" key="7">
    <source>
        <dbReference type="Proteomes" id="UP000521943"/>
    </source>
</evidence>
<organism evidence="6 7">
    <name type="scientific">Ephemerocybe angulata</name>
    <dbReference type="NCBI Taxonomy" id="980116"/>
    <lineage>
        <taxon>Eukaryota</taxon>
        <taxon>Fungi</taxon>
        <taxon>Dikarya</taxon>
        <taxon>Basidiomycota</taxon>
        <taxon>Agaricomycotina</taxon>
        <taxon>Agaricomycetes</taxon>
        <taxon>Agaricomycetidae</taxon>
        <taxon>Agaricales</taxon>
        <taxon>Agaricineae</taxon>
        <taxon>Psathyrellaceae</taxon>
        <taxon>Ephemerocybe</taxon>
    </lineage>
</organism>
<feature type="compositionally biased region" description="Basic and acidic residues" evidence="2">
    <location>
        <begin position="1142"/>
        <end position="1153"/>
    </location>
</feature>
<dbReference type="SUPFAM" id="SSF46934">
    <property type="entry name" value="UBA-like"/>
    <property type="match status" value="1"/>
</dbReference>
<feature type="region of interest" description="Disordered" evidence="2">
    <location>
        <begin position="656"/>
        <end position="702"/>
    </location>
</feature>
<dbReference type="Gene3D" id="1.10.238.10">
    <property type="entry name" value="EF-hand"/>
    <property type="match status" value="3"/>
</dbReference>
<dbReference type="InterPro" id="IPR015940">
    <property type="entry name" value="UBA"/>
</dbReference>
<feature type="compositionally biased region" description="Basic and acidic residues" evidence="2">
    <location>
        <begin position="829"/>
        <end position="839"/>
    </location>
</feature>
<evidence type="ECO:0000259" key="3">
    <source>
        <dbReference type="PROSITE" id="PS50030"/>
    </source>
</evidence>
<keyword evidence="1" id="KW-0175">Coiled coil</keyword>
<feature type="compositionally biased region" description="Basic and acidic residues" evidence="2">
    <location>
        <begin position="895"/>
        <end position="904"/>
    </location>
</feature>
<dbReference type="GO" id="GO:0005737">
    <property type="term" value="C:cytoplasm"/>
    <property type="evidence" value="ECO:0007669"/>
    <property type="project" value="TreeGrafter"/>
</dbReference>
<evidence type="ECO:0000259" key="4">
    <source>
        <dbReference type="PROSITE" id="PS50031"/>
    </source>
</evidence>
<dbReference type="CDD" id="cd00052">
    <property type="entry name" value="EH"/>
    <property type="match status" value="2"/>
</dbReference>
<proteinExistence type="predicted"/>
<dbReference type="SMART" id="SM00027">
    <property type="entry name" value="EH"/>
    <property type="match status" value="3"/>
</dbReference>
<feature type="compositionally biased region" description="Low complexity" evidence="2">
    <location>
        <begin position="1062"/>
        <end position="1095"/>
    </location>
</feature>
<sequence>MPSVFTPTPAETTLVHQIFQHADPQKLGIVTGEAAVKVFEGAKLQPALLAEIWAMADDENNGWLSKKGVAKAVRLIGWTQQGRKLTEELLDKPGPLAKIEGINSLQAQNTGMSLPKSPLPVFPVLTPQDRDKFQNIFRRAGPVNGLLSGDKARDIFLKSKLPTDQLIQIWNLADTQDRGALDSTDFAIGMFFINGLMSKTISFIPTSLPPGLYQQAGGAVASHLSGNSGTFSPAHSTFSIQPQSTGQRSTMIQPNHTGMSVSSIPSRPAPALPARPSVVSSPFNTPAQPAANFDSWFDGLDTQKAGYIEGEVAVPFMLQSGLPGEILASVWDLADINNDGRLTRDGFAVAMYLIQKKLIGVEIPTQLPPSLIPPSMRARVAQQSAPPPQQDLFSFDDSPPPSAIAPQQTGGFGTLQAQQTGSLSTLSAQQTGARPPQHDPFRPTAQAPERAALEENFANQAAQLQSLQMQLSSAKASYESEIQLLSNLKDRHTNQQQEIQKTREELIRAESDLSALKVEKAEIEGAFMRDKEDARELHRRMIETGQQAEAVKLEVEKLKKDAKQQKGLLAIAKKQLSSKEAEKAKADKELEEASAEVASITHEQSEVDASIATLDAALAAPVARPTPASLELAPTERVGSVDSSLSFAAAQPLPLTPDLTAASPSVSIKSNNPFDRLKAGSSTPRSQSPFASFSPTTAQSDTPADIFSEDLFMTGPQEDAKAESIEGLAYDLPESSKPAALEVSSGHLEAPGDLLSPTLSMNETEFFHTPPTSAHLDLSPSVEATKFPAIDEFTSVFAPVPESIAGKETEEAKEEAKPATDDTAFDAAFSHDNHDGKELEIEESDSDSDSDLDDEDEVPLSELKRNSIAQAKAQAPVTQTSFDDVFGESNGTEAPKTEEKKAEAQPEPNFDDIFGGPVPSSQTNGIVASPKPAAVEVKASSPEPVSVAGVDVFDEALGKLSPTNSAAPAQQFSFDSAFDDNFDFAAAKADFTPAPVQQTPQQTNFGAIFAASGLNGNGNAASETAAPPAEPKPVETAPAQAPVAISFDDTFSGDLASSLNGPAKAPSASPQALSPPIGPSSSTSPFPSLSPSGSPRNLSGVVMPRPASSYVRPTSPLNDRPPLPARAASPKPRLSSSSSKDGNNEKPAKEPAPRHSKISLRLPFGRKKKDKKEQHEPMPPPPTHLSPHAEGVERTPTPAVDDDVEAVKQLTSMGFSRSQAVAALEKHSYDVQRALNSLLATAS</sequence>
<dbReference type="PANTHER" id="PTHR11216:SF170">
    <property type="entry name" value="DYNAMIN ASSOCIATED PROTEIN 160, ISOFORM D"/>
    <property type="match status" value="1"/>
</dbReference>
<feature type="compositionally biased region" description="Polar residues" evidence="2">
    <location>
        <begin position="662"/>
        <end position="673"/>
    </location>
</feature>
<dbReference type="InterPro" id="IPR011992">
    <property type="entry name" value="EF-hand-dom_pair"/>
</dbReference>
<feature type="compositionally biased region" description="Basic residues" evidence="2">
    <location>
        <begin position="1154"/>
        <end position="1170"/>
    </location>
</feature>
<dbReference type="Proteomes" id="UP000521943">
    <property type="component" value="Unassembled WGS sequence"/>
</dbReference>
<feature type="region of interest" description="Disordered" evidence="2">
    <location>
        <begin position="378"/>
        <end position="442"/>
    </location>
</feature>
<feature type="compositionally biased region" description="Basic and acidic residues" evidence="2">
    <location>
        <begin position="805"/>
        <end position="820"/>
    </location>
</feature>
<protein>
    <submittedName>
        <fullName evidence="6">UBA/TS-N domain-containing protein</fullName>
    </submittedName>
</protein>
<feature type="region of interest" description="Disordered" evidence="2">
    <location>
        <begin position="994"/>
        <end position="1200"/>
    </location>
</feature>
<dbReference type="InterPro" id="IPR009060">
    <property type="entry name" value="UBA-like_sf"/>
</dbReference>
<feature type="coiled-coil region" evidence="1">
    <location>
        <begin position="450"/>
        <end position="603"/>
    </location>
</feature>
<feature type="compositionally biased region" description="Low complexity" evidence="2">
    <location>
        <begin position="1125"/>
        <end position="1140"/>
    </location>
</feature>
<dbReference type="SMART" id="SM00165">
    <property type="entry name" value="UBA"/>
    <property type="match status" value="1"/>
</dbReference>
<feature type="compositionally biased region" description="Low complexity" evidence="2">
    <location>
        <begin position="994"/>
        <end position="1003"/>
    </location>
</feature>
<evidence type="ECO:0000259" key="5">
    <source>
        <dbReference type="PROSITE" id="PS50222"/>
    </source>
</evidence>
<reference evidence="6 7" key="1">
    <citation type="submission" date="2020-07" db="EMBL/GenBank/DDBJ databases">
        <title>Comparative genomics of pyrophilous fungi reveals a link between fire events and developmental genes.</title>
        <authorList>
            <consortium name="DOE Joint Genome Institute"/>
            <person name="Steindorff A.S."/>
            <person name="Carver A."/>
            <person name="Calhoun S."/>
            <person name="Stillman K."/>
            <person name="Liu H."/>
            <person name="Lipzen A."/>
            <person name="Pangilinan J."/>
            <person name="Labutti K."/>
            <person name="Bruns T.D."/>
            <person name="Grigoriev I.V."/>
        </authorList>
    </citation>
    <scope>NUCLEOTIDE SEQUENCE [LARGE SCALE GENOMIC DNA]</scope>
    <source>
        <strain evidence="6 7">CBS 144469</strain>
    </source>
</reference>
<dbReference type="GO" id="GO:0005886">
    <property type="term" value="C:plasma membrane"/>
    <property type="evidence" value="ECO:0007669"/>
    <property type="project" value="TreeGrafter"/>
</dbReference>